<dbReference type="PANTHER" id="PTHR24121">
    <property type="entry name" value="NO MECHANORECEPTOR POTENTIAL C, ISOFORM D-RELATED"/>
    <property type="match status" value="1"/>
</dbReference>
<keyword evidence="2" id="KW-1185">Reference proteome</keyword>
<evidence type="ECO:0000313" key="1">
    <source>
        <dbReference type="EMBL" id="STX28586.1"/>
    </source>
</evidence>
<dbReference type="SMART" id="SM00248">
    <property type="entry name" value="ANK"/>
    <property type="match status" value="8"/>
</dbReference>
<dbReference type="InterPro" id="IPR002110">
    <property type="entry name" value="Ankyrin_rpt"/>
</dbReference>
<gene>
    <name evidence="1" type="ORF">NCTC13315_01116</name>
</gene>
<proteinExistence type="predicted"/>
<dbReference type="SUPFAM" id="SSF48403">
    <property type="entry name" value="Ankyrin repeat"/>
    <property type="match status" value="2"/>
</dbReference>
<sequence length="826" mass="92249">MLNELMIGEQIELDKLLQGIKEAAGDHAIFIQTEQRGLKEELILNEATGALNGLNSIAAVLEEQNQIPVALIETFLTKRWELIRGSFLSYTSMPNSYINRCCLMLADALHRIKPAKKKMQYLMPTITHTFDKLDLFPDKESIDDYELGELILSETGDALIPVNILSFMAAGETTLPQLYKPYVKSRQDNVSLLSQDEQKRLLVHNPLGQRMHKLIEEIIVAKTKNISIGGKLFQLIGALRRGGQKGGHGGTEKNAGPDANIGINEFMSYWRSLDEEERAKASPMRSNRMHYTQKTIGEVINVLSGTDKTFIDCVEVNANVLECILKDNSELYDMHTNSRSYILALEDEFKQYKIKLANGVIGSDTLQLLTTQLFEHIDLFQGMNVIQLVEFCRKKKYEHLDTLNILENYLNSIHCSADSLKAVHDGQTVLTWAVLKTMAIEDLSLVKLILTSRYCDFNVLATQNGTKDTPLILAAKIRNNELITAITSSPHCNFSVLSQLDKDGNSALMLAAMGNYQEGVEAIIANEHFNRDLLMQKNNLGHKPLFLAVSSCRRFIVGAITRSAHCDAKVLCQSDKDGNNALMMAVRKEYDEIAKVIMTAANFNQQVLTHQNRKGDSALIVAVRRDNLNIVQAILTNPHCNSEVLMQCNQAGYSALILAAKKGHSDIVKVILNSPHCNQNMLMQQTQYGYTALIEAVHGQKALLVEVFLNKAFCSPALLMQQDKNGNNALIEAVQQGDLTSIKMILASQFCDLNVLKQKNKEGKTALDYIENEAIETLFEEKVSKLQVGTSNLDKQSQFLIASRNNFFSSVPQNESKITSQGLNFN</sequence>
<dbReference type="PANTHER" id="PTHR24121:SF23">
    <property type="entry name" value="NO MECHANORECEPTOR POTENTIAL C, ISOFORM H"/>
    <property type="match status" value="1"/>
</dbReference>
<dbReference type="RefSeq" id="WP_115302319.1">
    <property type="nucleotide sequence ID" value="NZ_CAAAHO010000001.1"/>
</dbReference>
<reference evidence="1 2" key="1">
    <citation type="submission" date="2018-06" db="EMBL/GenBank/DDBJ databases">
        <authorList>
            <consortium name="Pathogen Informatics"/>
            <person name="Doyle S."/>
        </authorList>
    </citation>
    <scope>NUCLEOTIDE SEQUENCE [LARGE SCALE GENOMIC DNA]</scope>
    <source>
        <strain evidence="1 2">NCTC13315</strain>
    </source>
</reference>
<organism evidence="1 2">
    <name type="scientific">Legionella beliardensis</name>
    <dbReference type="NCBI Taxonomy" id="91822"/>
    <lineage>
        <taxon>Bacteria</taxon>
        <taxon>Pseudomonadati</taxon>
        <taxon>Pseudomonadota</taxon>
        <taxon>Gammaproteobacteria</taxon>
        <taxon>Legionellales</taxon>
        <taxon>Legionellaceae</taxon>
        <taxon>Legionella</taxon>
    </lineage>
</organism>
<dbReference type="Proteomes" id="UP000254968">
    <property type="component" value="Unassembled WGS sequence"/>
</dbReference>
<evidence type="ECO:0000313" key="2">
    <source>
        <dbReference type="Proteomes" id="UP000254968"/>
    </source>
</evidence>
<dbReference type="OrthoDB" id="5649274at2"/>
<dbReference type="AlphaFoldDB" id="A0A378I1S3"/>
<name>A0A378I1S3_9GAMM</name>
<protein>
    <submittedName>
        <fullName evidence="1">Ankyrin</fullName>
    </submittedName>
</protein>
<dbReference type="InterPro" id="IPR036770">
    <property type="entry name" value="Ankyrin_rpt-contain_sf"/>
</dbReference>
<dbReference type="EMBL" id="UGNV01000001">
    <property type="protein sequence ID" value="STX28586.1"/>
    <property type="molecule type" value="Genomic_DNA"/>
</dbReference>
<dbReference type="Pfam" id="PF12796">
    <property type="entry name" value="Ank_2"/>
    <property type="match status" value="2"/>
</dbReference>
<accession>A0A378I1S3</accession>
<dbReference type="Gene3D" id="1.25.40.20">
    <property type="entry name" value="Ankyrin repeat-containing domain"/>
    <property type="match status" value="2"/>
</dbReference>